<keyword evidence="17" id="KW-1185">Reference proteome</keyword>
<dbReference type="EMBL" id="CP032413">
    <property type="protein sequence ID" value="AYB48131.1"/>
    <property type="molecule type" value="Genomic_DNA"/>
</dbReference>
<dbReference type="GO" id="GO:0004326">
    <property type="term" value="F:tetrahydrofolylpolyglutamate synthase activity"/>
    <property type="evidence" value="ECO:0007669"/>
    <property type="project" value="InterPro"/>
</dbReference>
<dbReference type="GO" id="GO:0005524">
    <property type="term" value="F:ATP binding"/>
    <property type="evidence" value="ECO:0007669"/>
    <property type="project" value="UniProtKB-KW"/>
</dbReference>
<keyword evidence="11 12" id="KW-0961">Cell wall biogenesis/degradation</keyword>
<sequence>MNLHTALKPFVQDYTTIANMNITGVQFHSGKIQQGDVFVAINGTKEDGHHYIQSAIKAGASVVVGEYNITDLPVPYYRVSNTRRALAALVGHLYDFPSQRHVMIGITGTNGKTTTAHMIKHILEFAGVTCTLLGTVFQEINGRKVISTQTTPDSLQLNKWLNQSDDQVVIMEVSSHGIDQERVAFIEYDYSVFTNLSHDHLDYHHTLEDYFGTKARLFTQLKPNGESIISSHNDWGIRLIDLLTTKNTSIHTFGKSVKDDVQITNIESEFPLTFQLKQRDSHYKLVLPIPGLYNAWNAVAAWLTASRMGIEPEVIQKALRTFAGVPGRFEIFKHPSGAEFIVDYAHTPDGFHQFLRTIHSRTNNRVIHIFGFRGNGDPSKRKEMIRISVENNDMIVLTLDDLKGANKNEMLMEMRSLVSNYGENKCLTIDDRTEAIEYVWKKAKKGDVVIITGKGRECYEQTFAIPSRSDIETIEYLLKFIAPDDSI</sequence>
<dbReference type="InterPro" id="IPR036565">
    <property type="entry name" value="Mur-like_cat_sf"/>
</dbReference>
<dbReference type="SUPFAM" id="SSF63418">
    <property type="entry name" value="MurE/MurF N-terminal domain"/>
    <property type="match status" value="1"/>
</dbReference>
<dbReference type="InterPro" id="IPR035911">
    <property type="entry name" value="MurE/MurF_N"/>
</dbReference>
<dbReference type="AlphaFoldDB" id="A0A385TXE9"/>
<evidence type="ECO:0000313" key="16">
    <source>
        <dbReference type="EMBL" id="AYB48131.1"/>
    </source>
</evidence>
<dbReference type="RefSeq" id="WP_119851483.1">
    <property type="nucleotide sequence ID" value="NZ_CP032413.1"/>
</dbReference>
<comment type="pathway">
    <text evidence="1 12">Cell wall biogenesis; peptidoglycan biosynthesis.</text>
</comment>
<evidence type="ECO:0000313" key="17">
    <source>
        <dbReference type="Proteomes" id="UP000266552"/>
    </source>
</evidence>
<dbReference type="PANTHER" id="PTHR23135:SF4">
    <property type="entry name" value="UDP-N-ACETYLMURAMOYL-L-ALANYL-D-GLUTAMATE--2,6-DIAMINOPIMELATE LIGASE MURE HOMOLOG, CHLOROPLASTIC"/>
    <property type="match status" value="1"/>
</dbReference>
<evidence type="ECO:0000259" key="13">
    <source>
        <dbReference type="Pfam" id="PF01225"/>
    </source>
</evidence>
<feature type="domain" description="Mur ligase C-terminal" evidence="14">
    <location>
        <begin position="327"/>
        <end position="455"/>
    </location>
</feature>
<evidence type="ECO:0000256" key="11">
    <source>
        <dbReference type="ARBA" id="ARBA00023316"/>
    </source>
</evidence>
<dbReference type="SUPFAM" id="SSF53244">
    <property type="entry name" value="MurD-like peptide ligases, peptide-binding domain"/>
    <property type="match status" value="1"/>
</dbReference>
<proteinExistence type="inferred from homology"/>
<evidence type="ECO:0000256" key="7">
    <source>
        <dbReference type="ARBA" id="ARBA00022840"/>
    </source>
</evidence>
<evidence type="ECO:0000256" key="10">
    <source>
        <dbReference type="ARBA" id="ARBA00023306"/>
    </source>
</evidence>
<keyword evidence="4 16" id="KW-0436">Ligase</keyword>
<feature type="domain" description="Mur ligase N-terminal catalytic" evidence="13">
    <location>
        <begin position="22"/>
        <end position="68"/>
    </location>
</feature>
<keyword evidence="5 12" id="KW-0132">Cell division</keyword>
<evidence type="ECO:0000256" key="9">
    <source>
        <dbReference type="ARBA" id="ARBA00022984"/>
    </source>
</evidence>
<evidence type="ECO:0000256" key="4">
    <source>
        <dbReference type="ARBA" id="ARBA00022598"/>
    </source>
</evidence>
<reference evidence="16 17" key="1">
    <citation type="submission" date="2018-09" db="EMBL/GenBank/DDBJ databases">
        <title>Genome Sequence of Paenibacillus lautus Strain E7593-69, Azo Dye-Degrading Bacteria, Isolated from Commercial Tattoo Inks.</title>
        <authorList>
            <person name="Nho S.W."/>
            <person name="Kim S.-J."/>
            <person name="Kweon O."/>
            <person name="Cerniglia C.E."/>
        </authorList>
    </citation>
    <scope>NUCLEOTIDE SEQUENCE [LARGE SCALE GENOMIC DNA]</scope>
    <source>
        <strain evidence="16 17">E7593-69</strain>
        <plasmid evidence="16 17">pAZOPL1</plasmid>
    </source>
</reference>
<evidence type="ECO:0000256" key="2">
    <source>
        <dbReference type="ARBA" id="ARBA00005898"/>
    </source>
</evidence>
<dbReference type="GO" id="GO:0009252">
    <property type="term" value="P:peptidoglycan biosynthetic process"/>
    <property type="evidence" value="ECO:0007669"/>
    <property type="project" value="UniProtKB-UniPathway"/>
</dbReference>
<dbReference type="KEGG" id="plw:D5F53_32975"/>
<dbReference type="PROSITE" id="PS01011">
    <property type="entry name" value="FOLYLPOLYGLU_SYNT_1"/>
    <property type="match status" value="1"/>
</dbReference>
<organism evidence="16 17">
    <name type="scientific">Paenibacillus lautus</name>
    <name type="common">Bacillus lautus</name>
    <dbReference type="NCBI Taxonomy" id="1401"/>
    <lineage>
        <taxon>Bacteria</taxon>
        <taxon>Bacillati</taxon>
        <taxon>Bacillota</taxon>
        <taxon>Bacilli</taxon>
        <taxon>Bacillales</taxon>
        <taxon>Paenibacillaceae</taxon>
        <taxon>Paenibacillus</taxon>
    </lineage>
</organism>
<accession>A0A385TXE9</accession>
<dbReference type="Pfam" id="PF02875">
    <property type="entry name" value="Mur_ligase_C"/>
    <property type="match status" value="1"/>
</dbReference>
<dbReference type="NCBIfam" id="NF001126">
    <property type="entry name" value="PRK00139.1-4"/>
    <property type="match status" value="1"/>
</dbReference>
<comment type="similarity">
    <text evidence="2">Belongs to the MurCDEF family. MurE subfamily.</text>
</comment>
<dbReference type="GO" id="GO:0051301">
    <property type="term" value="P:cell division"/>
    <property type="evidence" value="ECO:0007669"/>
    <property type="project" value="UniProtKB-KW"/>
</dbReference>
<dbReference type="Pfam" id="PF08245">
    <property type="entry name" value="Mur_ligase_M"/>
    <property type="match status" value="1"/>
</dbReference>
<gene>
    <name evidence="16" type="ORF">D5F53_32975</name>
</gene>
<dbReference type="InterPro" id="IPR018109">
    <property type="entry name" value="Folylpolyglutamate_synth_CS"/>
</dbReference>
<keyword evidence="6" id="KW-0547">Nucleotide-binding</keyword>
<dbReference type="EC" id="6.3.2.13" evidence="16"/>
<dbReference type="Proteomes" id="UP000266552">
    <property type="component" value="Plasmid pAZOPL1"/>
</dbReference>
<dbReference type="InterPro" id="IPR013221">
    <property type="entry name" value="Mur_ligase_cen"/>
</dbReference>
<geneLocation type="plasmid" evidence="16 17">
    <name>pAZOPL1</name>
</geneLocation>
<dbReference type="Gene3D" id="3.90.190.20">
    <property type="entry name" value="Mur ligase, C-terminal domain"/>
    <property type="match status" value="1"/>
</dbReference>
<dbReference type="Pfam" id="PF01225">
    <property type="entry name" value="Mur_ligase"/>
    <property type="match status" value="1"/>
</dbReference>
<dbReference type="Gene3D" id="3.40.1390.10">
    <property type="entry name" value="MurE/MurF, N-terminal domain"/>
    <property type="match status" value="1"/>
</dbReference>
<dbReference type="UniPathway" id="UPA00219"/>
<keyword evidence="8 12" id="KW-0133">Cell shape</keyword>
<dbReference type="Gene3D" id="3.40.1190.10">
    <property type="entry name" value="Mur-like, catalytic domain"/>
    <property type="match status" value="1"/>
</dbReference>
<dbReference type="GO" id="GO:0008360">
    <property type="term" value="P:regulation of cell shape"/>
    <property type="evidence" value="ECO:0007669"/>
    <property type="project" value="UniProtKB-KW"/>
</dbReference>
<evidence type="ECO:0000256" key="6">
    <source>
        <dbReference type="ARBA" id="ARBA00022741"/>
    </source>
</evidence>
<protein>
    <submittedName>
        <fullName evidence="16">UDP-N-acetylmuramoyl-L-alanyl-D-glutamate--2, 6-diaminopimelate ligase</fullName>
        <ecNumber evidence="16">6.3.2.13</ecNumber>
    </submittedName>
</protein>
<evidence type="ECO:0000256" key="3">
    <source>
        <dbReference type="ARBA" id="ARBA00022490"/>
    </source>
</evidence>
<evidence type="ECO:0000256" key="1">
    <source>
        <dbReference type="ARBA" id="ARBA00004752"/>
    </source>
</evidence>
<comment type="subcellular location">
    <subcellularLocation>
        <location evidence="12">Cytoplasm</location>
    </subcellularLocation>
</comment>
<name>A0A385TXE9_PAELA</name>
<keyword evidence="16" id="KW-0614">Plasmid</keyword>
<evidence type="ECO:0000259" key="15">
    <source>
        <dbReference type="Pfam" id="PF08245"/>
    </source>
</evidence>
<evidence type="ECO:0000256" key="12">
    <source>
        <dbReference type="RuleBase" id="RU004135"/>
    </source>
</evidence>
<dbReference type="PANTHER" id="PTHR23135">
    <property type="entry name" value="MUR LIGASE FAMILY MEMBER"/>
    <property type="match status" value="1"/>
</dbReference>
<keyword evidence="9 12" id="KW-0573">Peptidoglycan synthesis</keyword>
<dbReference type="SUPFAM" id="SSF53623">
    <property type="entry name" value="MurD-like peptide ligases, catalytic domain"/>
    <property type="match status" value="1"/>
</dbReference>
<feature type="domain" description="Mur ligase central" evidence="15">
    <location>
        <begin position="106"/>
        <end position="304"/>
    </location>
</feature>
<keyword evidence="7" id="KW-0067">ATP-binding</keyword>
<dbReference type="InterPro" id="IPR036615">
    <property type="entry name" value="Mur_ligase_C_dom_sf"/>
</dbReference>
<dbReference type="GO" id="GO:0071555">
    <property type="term" value="P:cell wall organization"/>
    <property type="evidence" value="ECO:0007669"/>
    <property type="project" value="UniProtKB-KW"/>
</dbReference>
<dbReference type="NCBIfam" id="TIGR01085">
    <property type="entry name" value="murE"/>
    <property type="match status" value="1"/>
</dbReference>
<dbReference type="InterPro" id="IPR005761">
    <property type="entry name" value="UDP-N-AcMur-Glu-dNH2Pim_ligase"/>
</dbReference>
<dbReference type="InterPro" id="IPR000713">
    <property type="entry name" value="Mur_ligase_N"/>
</dbReference>
<keyword evidence="10 12" id="KW-0131">Cell cycle</keyword>
<keyword evidence="3" id="KW-0963">Cytoplasm</keyword>
<evidence type="ECO:0000256" key="8">
    <source>
        <dbReference type="ARBA" id="ARBA00022960"/>
    </source>
</evidence>
<evidence type="ECO:0000259" key="14">
    <source>
        <dbReference type="Pfam" id="PF02875"/>
    </source>
</evidence>
<evidence type="ECO:0000256" key="5">
    <source>
        <dbReference type="ARBA" id="ARBA00022618"/>
    </source>
</evidence>
<dbReference type="InterPro" id="IPR004101">
    <property type="entry name" value="Mur_ligase_C"/>
</dbReference>
<dbReference type="GO" id="GO:0008765">
    <property type="term" value="F:UDP-N-acetylmuramoylalanyl-D-glutamate-2,6-diaminopimelate ligase activity"/>
    <property type="evidence" value="ECO:0007669"/>
    <property type="project" value="UniProtKB-EC"/>
</dbReference>
<dbReference type="GO" id="GO:0005737">
    <property type="term" value="C:cytoplasm"/>
    <property type="evidence" value="ECO:0007669"/>
    <property type="project" value="UniProtKB-SubCell"/>
</dbReference>